<evidence type="ECO:0000313" key="1">
    <source>
        <dbReference type="EMBL" id="CAI9958014.1"/>
    </source>
</evidence>
<accession>A0AA86UJD5</accession>
<gene>
    <name evidence="1" type="ORF">HINF_LOCUS45659</name>
    <name evidence="2" type="ORF">HINF_LOCUS61547</name>
</gene>
<reference evidence="2 3" key="2">
    <citation type="submission" date="2024-07" db="EMBL/GenBank/DDBJ databases">
        <authorList>
            <person name="Akdeniz Z."/>
        </authorList>
    </citation>
    <scope>NUCLEOTIDE SEQUENCE [LARGE SCALE GENOMIC DNA]</scope>
</reference>
<protein>
    <submittedName>
        <fullName evidence="2">Hypothetical_protein</fullName>
    </submittedName>
</protein>
<reference evidence="1" key="1">
    <citation type="submission" date="2023-06" db="EMBL/GenBank/DDBJ databases">
        <authorList>
            <person name="Kurt Z."/>
        </authorList>
    </citation>
    <scope>NUCLEOTIDE SEQUENCE</scope>
</reference>
<name>A0AA86UJD5_9EUKA</name>
<comment type="caution">
    <text evidence="1">The sequence shown here is derived from an EMBL/GenBank/DDBJ whole genome shotgun (WGS) entry which is preliminary data.</text>
</comment>
<sequence>MFALQKTALFIPLLHRWRQPTPAERACSSPDAGEKGKGKYAVLPSDQRCRPAGFGFCQAETRSSGSWRVGLIVLGKAKRIGLVAMNAHVPKAGGSRPVSETIFDEKTSEISFQAWQPDRQCRYIHQSWQSRARQRPLASKGVFDFRQRNPAAEPDENIDIPYLASVHMIFVLPYLSVQITPQFKHIFYNVYIYHFLETAQTDFIETFESETQALARQCFHFQNGLNQSFMPTQQRPHRVLTESSADQFYLIRQLTFQKLVLESQFLLLVISFGLHGRLFHCIGIAW</sequence>
<organism evidence="1">
    <name type="scientific">Hexamita inflata</name>
    <dbReference type="NCBI Taxonomy" id="28002"/>
    <lineage>
        <taxon>Eukaryota</taxon>
        <taxon>Metamonada</taxon>
        <taxon>Diplomonadida</taxon>
        <taxon>Hexamitidae</taxon>
        <taxon>Hexamitinae</taxon>
        <taxon>Hexamita</taxon>
    </lineage>
</organism>
<evidence type="ECO:0000313" key="2">
    <source>
        <dbReference type="EMBL" id="CAL6083068.1"/>
    </source>
</evidence>
<keyword evidence="3" id="KW-1185">Reference proteome</keyword>
<evidence type="ECO:0000313" key="3">
    <source>
        <dbReference type="Proteomes" id="UP001642409"/>
    </source>
</evidence>
<dbReference type="Proteomes" id="UP001642409">
    <property type="component" value="Unassembled WGS sequence"/>
</dbReference>
<dbReference type="EMBL" id="CATOUU010000899">
    <property type="protein sequence ID" value="CAI9958014.1"/>
    <property type="molecule type" value="Genomic_DNA"/>
</dbReference>
<proteinExistence type="predicted"/>
<dbReference type="AlphaFoldDB" id="A0AA86UJD5"/>
<dbReference type="EMBL" id="CAXDID020000369">
    <property type="protein sequence ID" value="CAL6083068.1"/>
    <property type="molecule type" value="Genomic_DNA"/>
</dbReference>